<name>A0A9X9LS64_GULGU</name>
<reference evidence="2 3" key="1">
    <citation type="submission" date="2018-10" db="EMBL/GenBank/DDBJ databases">
        <authorList>
            <person name="Ekblom R."/>
            <person name="Jareborg N."/>
        </authorList>
    </citation>
    <scope>NUCLEOTIDE SEQUENCE [LARGE SCALE GENOMIC DNA]</scope>
    <source>
        <tissue evidence="2">Muscle</tissue>
    </source>
</reference>
<organism evidence="2 3">
    <name type="scientific">Gulo gulo</name>
    <name type="common">Wolverine</name>
    <name type="synonym">Gluton</name>
    <dbReference type="NCBI Taxonomy" id="48420"/>
    <lineage>
        <taxon>Eukaryota</taxon>
        <taxon>Metazoa</taxon>
        <taxon>Chordata</taxon>
        <taxon>Craniata</taxon>
        <taxon>Vertebrata</taxon>
        <taxon>Euteleostomi</taxon>
        <taxon>Mammalia</taxon>
        <taxon>Eutheria</taxon>
        <taxon>Laurasiatheria</taxon>
        <taxon>Carnivora</taxon>
        <taxon>Caniformia</taxon>
        <taxon>Musteloidea</taxon>
        <taxon>Mustelidae</taxon>
        <taxon>Guloninae</taxon>
        <taxon>Gulo</taxon>
    </lineage>
</organism>
<accession>A0A9X9LS64</accession>
<dbReference type="AlphaFoldDB" id="A0A9X9LS64"/>
<comment type="caution">
    <text evidence="2">The sequence shown here is derived from an EMBL/GenBank/DDBJ whole genome shotgun (WGS) entry which is preliminary data.</text>
</comment>
<evidence type="ECO:0000313" key="3">
    <source>
        <dbReference type="Proteomes" id="UP000269945"/>
    </source>
</evidence>
<feature type="region of interest" description="Disordered" evidence="1">
    <location>
        <begin position="1"/>
        <end position="38"/>
    </location>
</feature>
<evidence type="ECO:0000256" key="1">
    <source>
        <dbReference type="SAM" id="MobiDB-lite"/>
    </source>
</evidence>
<dbReference type="Proteomes" id="UP000269945">
    <property type="component" value="Unassembled WGS sequence"/>
</dbReference>
<feature type="compositionally biased region" description="Pro residues" evidence="1">
    <location>
        <begin position="14"/>
        <end position="30"/>
    </location>
</feature>
<sequence>MRPISRTRGTPDWVDPPVPPRGAPHSPDPSDPSGTIYPCVLKRGRAWSP</sequence>
<dbReference type="EMBL" id="CYRY02014107">
    <property type="protein sequence ID" value="VCW84382.1"/>
    <property type="molecule type" value="Genomic_DNA"/>
</dbReference>
<keyword evidence="3" id="KW-1185">Reference proteome</keyword>
<protein>
    <submittedName>
        <fullName evidence="2">Uncharacterized protein</fullName>
    </submittedName>
</protein>
<proteinExistence type="predicted"/>
<gene>
    <name evidence="2" type="ORF">BN2614_LOCUS3</name>
</gene>
<evidence type="ECO:0000313" key="2">
    <source>
        <dbReference type="EMBL" id="VCW84382.1"/>
    </source>
</evidence>